<evidence type="ECO:0000256" key="5">
    <source>
        <dbReference type="ARBA" id="ARBA00022692"/>
    </source>
</evidence>
<evidence type="ECO:0008006" key="15">
    <source>
        <dbReference type="Google" id="ProtNLM"/>
    </source>
</evidence>
<dbReference type="AlphaFoldDB" id="A0A0C2VXV2"/>
<accession>A0A0C2VXV2</accession>
<dbReference type="GO" id="GO:0005886">
    <property type="term" value="C:plasma membrane"/>
    <property type="evidence" value="ECO:0007669"/>
    <property type="project" value="UniProtKB-SubCell"/>
</dbReference>
<evidence type="ECO:0000256" key="4">
    <source>
        <dbReference type="ARBA" id="ARBA00022475"/>
    </source>
</evidence>
<evidence type="ECO:0000256" key="1">
    <source>
        <dbReference type="ARBA" id="ARBA00004651"/>
    </source>
</evidence>
<dbReference type="PANTHER" id="PTHR46494:SF2">
    <property type="entry name" value="MAGNESIUM TRANSPORT PROTEIN CORA"/>
    <property type="match status" value="1"/>
</dbReference>
<evidence type="ECO:0000256" key="2">
    <source>
        <dbReference type="ARBA" id="ARBA00009765"/>
    </source>
</evidence>
<gene>
    <name evidence="13" type="ORF">KP78_07190</name>
</gene>
<proteinExistence type="inferred from homology"/>
<comment type="catalytic activity">
    <reaction evidence="10">
        <text>Mg(2+)(in) = Mg(2+)(out)</text>
        <dbReference type="Rhea" id="RHEA:29827"/>
        <dbReference type="ChEBI" id="CHEBI:18420"/>
    </reaction>
</comment>
<evidence type="ECO:0000256" key="8">
    <source>
        <dbReference type="ARBA" id="ARBA00023065"/>
    </source>
</evidence>
<dbReference type="InterPro" id="IPR002523">
    <property type="entry name" value="MgTranspt_CorA/ZnTranspt_ZntB"/>
</dbReference>
<keyword evidence="4" id="KW-1003">Cell membrane</keyword>
<dbReference type="EMBL" id="JXRP01000009">
    <property type="protein sequence ID" value="KIL49251.1"/>
    <property type="molecule type" value="Genomic_DNA"/>
</dbReference>
<keyword evidence="9 12" id="KW-0472">Membrane</keyword>
<keyword evidence="7 12" id="KW-1133">Transmembrane helix</keyword>
<evidence type="ECO:0000256" key="6">
    <source>
        <dbReference type="ARBA" id="ARBA00022842"/>
    </source>
</evidence>
<dbReference type="InterPro" id="IPR045861">
    <property type="entry name" value="CorA_cytoplasmic_dom"/>
</dbReference>
<dbReference type="PATRIC" id="fig|889306.3.peg.719"/>
<sequence>MKEQTFHHTEWKWIETEFSKETTLEELTKQYKQCGQWIMDVKENKLNKLKMDITAENKESVWGSLIYLQDIQEQNKQHLFHFFITKDFLITGHLDFNLLDEVDEKELKKMLEQASTPIEGFMIILGSIVSSFFQEIDTFEERLSDLLWKVKKKNNKKILEKIVDCKHEILVWKNLIIPFIEIRMAMLEAFGDDVQEGIHYKRTCRRIERCHILVREYEQEIGAMVNLENVVSSLRGNEIMKTLTVMTVLFTPVMAWGALWGMNFDEHMPELKWKYGYLASMGIIAVTTGYLFLFLKKKGWTGEILKGNKNKSFLD</sequence>
<name>A0A0C2VXV2_9BACL</name>
<dbReference type="Gene3D" id="1.20.58.340">
    <property type="entry name" value="Magnesium transport protein CorA, transmembrane region"/>
    <property type="match status" value="2"/>
</dbReference>
<keyword evidence="14" id="KW-1185">Reference proteome</keyword>
<dbReference type="Proteomes" id="UP000031938">
    <property type="component" value="Unassembled WGS sequence"/>
</dbReference>
<dbReference type="GO" id="GO:0015087">
    <property type="term" value="F:cobalt ion transmembrane transporter activity"/>
    <property type="evidence" value="ECO:0007669"/>
    <property type="project" value="TreeGrafter"/>
</dbReference>
<dbReference type="SUPFAM" id="SSF144083">
    <property type="entry name" value="Magnesium transport protein CorA, transmembrane region"/>
    <property type="match status" value="1"/>
</dbReference>
<comment type="similarity">
    <text evidence="2">Belongs to the CorA metal ion transporter (MIT) (TC 1.A.35) family.</text>
</comment>
<dbReference type="RefSeq" id="WP_041086348.1">
    <property type="nucleotide sequence ID" value="NZ_JXRP01000009.1"/>
</dbReference>
<comment type="function">
    <text evidence="11">Mediates influx of magnesium ions. Alternates between open and closed states. Activated by low cytoplasmic Mg(2+) levels. Inactive when cytoplasmic Mg(2+) levels are high.</text>
</comment>
<dbReference type="SUPFAM" id="SSF143865">
    <property type="entry name" value="CorA soluble domain-like"/>
    <property type="match status" value="1"/>
</dbReference>
<dbReference type="STRING" id="889306.KP78_07190"/>
<dbReference type="GO" id="GO:0015095">
    <property type="term" value="F:magnesium ion transmembrane transporter activity"/>
    <property type="evidence" value="ECO:0007669"/>
    <property type="project" value="TreeGrafter"/>
</dbReference>
<keyword evidence="6" id="KW-0460">Magnesium</keyword>
<evidence type="ECO:0000313" key="13">
    <source>
        <dbReference type="EMBL" id="KIL49251.1"/>
    </source>
</evidence>
<feature type="transmembrane region" description="Helical" evidence="12">
    <location>
        <begin position="243"/>
        <end position="263"/>
    </location>
</feature>
<dbReference type="GO" id="GO:0050897">
    <property type="term" value="F:cobalt ion binding"/>
    <property type="evidence" value="ECO:0007669"/>
    <property type="project" value="TreeGrafter"/>
</dbReference>
<evidence type="ECO:0000256" key="3">
    <source>
        <dbReference type="ARBA" id="ARBA00022448"/>
    </source>
</evidence>
<evidence type="ECO:0000313" key="14">
    <source>
        <dbReference type="Proteomes" id="UP000031938"/>
    </source>
</evidence>
<evidence type="ECO:0000256" key="12">
    <source>
        <dbReference type="SAM" id="Phobius"/>
    </source>
</evidence>
<dbReference type="CDD" id="cd12821">
    <property type="entry name" value="EcCorA_ZntB-like"/>
    <property type="match status" value="1"/>
</dbReference>
<feature type="transmembrane region" description="Helical" evidence="12">
    <location>
        <begin position="275"/>
        <end position="295"/>
    </location>
</feature>
<dbReference type="GO" id="GO:0000287">
    <property type="term" value="F:magnesium ion binding"/>
    <property type="evidence" value="ECO:0007669"/>
    <property type="project" value="TreeGrafter"/>
</dbReference>
<evidence type="ECO:0000256" key="10">
    <source>
        <dbReference type="ARBA" id="ARBA00034269"/>
    </source>
</evidence>
<keyword evidence="8" id="KW-0406">Ion transport</keyword>
<dbReference type="FunFam" id="1.20.58.340:FF:000004">
    <property type="entry name" value="Magnesium transport protein CorA"/>
    <property type="match status" value="1"/>
</dbReference>
<comment type="caution">
    <text evidence="13">The sequence shown here is derived from an EMBL/GenBank/DDBJ whole genome shotgun (WGS) entry which is preliminary data.</text>
</comment>
<dbReference type="Pfam" id="PF01544">
    <property type="entry name" value="CorA"/>
    <property type="match status" value="1"/>
</dbReference>
<keyword evidence="3" id="KW-0813">Transport</keyword>
<evidence type="ECO:0000256" key="7">
    <source>
        <dbReference type="ARBA" id="ARBA00022989"/>
    </source>
</evidence>
<protein>
    <recommendedName>
        <fullName evidence="15">Mg2+ transporter protein, CorA-like protein</fullName>
    </recommendedName>
</protein>
<reference evidence="13 14" key="1">
    <citation type="submission" date="2015-01" db="EMBL/GenBank/DDBJ databases">
        <title>Genome sequencing of Jeotgalibacillus soli.</title>
        <authorList>
            <person name="Goh K.M."/>
            <person name="Chan K.-G."/>
            <person name="Yaakop A.S."/>
            <person name="Ee R."/>
            <person name="Gan H.M."/>
            <person name="Chan C.S."/>
        </authorList>
    </citation>
    <scope>NUCLEOTIDE SEQUENCE [LARGE SCALE GENOMIC DNA]</scope>
    <source>
        <strain evidence="13 14">P9</strain>
    </source>
</reference>
<comment type="subcellular location">
    <subcellularLocation>
        <location evidence="1">Cell membrane</location>
        <topology evidence="1">Multi-pass membrane protein</topology>
    </subcellularLocation>
</comment>
<evidence type="ECO:0000256" key="11">
    <source>
        <dbReference type="ARBA" id="ARBA00045497"/>
    </source>
</evidence>
<keyword evidence="5 12" id="KW-0812">Transmembrane</keyword>
<dbReference type="OrthoDB" id="9803416at2"/>
<dbReference type="PANTHER" id="PTHR46494">
    <property type="entry name" value="CORA FAMILY METAL ION TRANSPORTER (EUROFUNG)"/>
    <property type="match status" value="1"/>
</dbReference>
<organism evidence="13 14">
    <name type="scientific">Jeotgalibacillus soli</name>
    <dbReference type="NCBI Taxonomy" id="889306"/>
    <lineage>
        <taxon>Bacteria</taxon>
        <taxon>Bacillati</taxon>
        <taxon>Bacillota</taxon>
        <taxon>Bacilli</taxon>
        <taxon>Bacillales</taxon>
        <taxon>Caryophanaceae</taxon>
        <taxon>Jeotgalibacillus</taxon>
    </lineage>
</organism>
<evidence type="ECO:0000256" key="9">
    <source>
        <dbReference type="ARBA" id="ARBA00023136"/>
    </source>
</evidence>
<dbReference type="InterPro" id="IPR045863">
    <property type="entry name" value="CorA_TM1_TM2"/>
</dbReference>